<comment type="similarity">
    <text evidence="1">Belongs to the short-chain dehydrogenases/reductases (SDR) family.</text>
</comment>
<dbReference type="FunFam" id="3.40.50.720:FF:000084">
    <property type="entry name" value="Short-chain dehydrogenase reductase"/>
    <property type="match status" value="1"/>
</dbReference>
<feature type="domain" description="Ketoreductase" evidence="2">
    <location>
        <begin position="10"/>
        <end position="187"/>
    </location>
</feature>
<reference evidence="3 4" key="1">
    <citation type="submission" date="2016-05" db="EMBL/GenBank/DDBJ databases">
        <title>Complete Genome and Methylome Analysis of Psychrotrophic Bacterial Isolates from Antarctic Lake Untersee.</title>
        <authorList>
            <person name="Fomenkov A."/>
            <person name="Akimov V.N."/>
            <person name="Vasilyeva L.V."/>
            <person name="Andersen D."/>
            <person name="Vincze T."/>
            <person name="Roberts R.J."/>
        </authorList>
    </citation>
    <scope>NUCLEOTIDE SEQUENCE [LARGE SCALE GENOMIC DNA]</scope>
    <source>
        <strain evidence="3 4">U14-5</strain>
    </source>
</reference>
<dbReference type="InterPro" id="IPR002347">
    <property type="entry name" value="SDR_fam"/>
</dbReference>
<dbReference type="AlphaFoldDB" id="A0A1L7ALI5"/>
<dbReference type="EMBL" id="CP015584">
    <property type="protein sequence ID" value="APT59616.1"/>
    <property type="molecule type" value="Genomic_DNA"/>
</dbReference>
<dbReference type="GO" id="GO:0016616">
    <property type="term" value="F:oxidoreductase activity, acting on the CH-OH group of donors, NAD or NADP as acceptor"/>
    <property type="evidence" value="ECO:0007669"/>
    <property type="project" value="UniProtKB-ARBA"/>
</dbReference>
<dbReference type="InterPro" id="IPR020904">
    <property type="entry name" value="Sc_DH/Rdtase_CS"/>
</dbReference>
<sequence length="250" mass="26062">MSMRNRLEGKVAIVTGGLSGIGDAIARRLLEEGARVIAADLSANTERLSGEDIDPVRTDVSDPEQVRDLVAQVMDRHGRLDCLVNSAGTGTERDFLDTPVELFDRIVAVNLRGTFVVGQACARAMREGGGGSIVNIASVSGMTGNFHRSAYGASKGGVVTLSKVMAVDLAASGIRVNVLAPGPVDTPLVRRMHSPESRAGWAQRTPLGRYAQPEEMAGAAAFLCSEDASYITGHVLAVDGGFLGAGLTAA</sequence>
<evidence type="ECO:0000256" key="1">
    <source>
        <dbReference type="ARBA" id="ARBA00006484"/>
    </source>
</evidence>
<dbReference type="KEGG" id="rgi:RGI145_19965"/>
<proteinExistence type="inferred from homology"/>
<dbReference type="InterPro" id="IPR057326">
    <property type="entry name" value="KR_dom"/>
</dbReference>
<accession>A0A1L7ALI5</accession>
<dbReference type="STRING" id="257708.RGI145_19965"/>
<dbReference type="CDD" id="cd05233">
    <property type="entry name" value="SDR_c"/>
    <property type="match status" value="1"/>
</dbReference>
<gene>
    <name evidence="3" type="ORF">RGI145_19965</name>
</gene>
<protein>
    <submittedName>
        <fullName evidence="3">Short-chain dehydrogenase</fullName>
    </submittedName>
</protein>
<dbReference type="GO" id="GO:0030497">
    <property type="term" value="P:fatty acid elongation"/>
    <property type="evidence" value="ECO:0007669"/>
    <property type="project" value="TreeGrafter"/>
</dbReference>
<dbReference type="PANTHER" id="PTHR42760:SF123">
    <property type="entry name" value="OXIDOREDUCTASE"/>
    <property type="match status" value="1"/>
</dbReference>
<evidence type="ECO:0000313" key="3">
    <source>
        <dbReference type="EMBL" id="APT59616.1"/>
    </source>
</evidence>
<dbReference type="PRINTS" id="PR00081">
    <property type="entry name" value="GDHRDH"/>
</dbReference>
<dbReference type="PROSITE" id="PS00061">
    <property type="entry name" value="ADH_SHORT"/>
    <property type="match status" value="1"/>
</dbReference>
<dbReference type="PRINTS" id="PR00080">
    <property type="entry name" value="SDRFAMILY"/>
</dbReference>
<dbReference type="Pfam" id="PF13561">
    <property type="entry name" value="adh_short_C2"/>
    <property type="match status" value="1"/>
</dbReference>
<dbReference type="Gene3D" id="3.40.50.720">
    <property type="entry name" value="NAD(P)-binding Rossmann-like Domain"/>
    <property type="match status" value="1"/>
</dbReference>
<evidence type="ECO:0000259" key="2">
    <source>
        <dbReference type="SMART" id="SM00822"/>
    </source>
</evidence>
<name>A0A1L7ALI5_9PROT</name>
<dbReference type="NCBIfam" id="NF005559">
    <property type="entry name" value="PRK07231.1"/>
    <property type="match status" value="1"/>
</dbReference>
<dbReference type="InterPro" id="IPR036291">
    <property type="entry name" value="NAD(P)-bd_dom_sf"/>
</dbReference>
<organism evidence="3 4">
    <name type="scientific">Roseomonas gilardii</name>
    <dbReference type="NCBI Taxonomy" id="257708"/>
    <lineage>
        <taxon>Bacteria</taxon>
        <taxon>Pseudomonadati</taxon>
        <taxon>Pseudomonadota</taxon>
        <taxon>Alphaproteobacteria</taxon>
        <taxon>Acetobacterales</taxon>
        <taxon>Roseomonadaceae</taxon>
        <taxon>Roseomonas</taxon>
    </lineage>
</organism>
<dbReference type="PANTHER" id="PTHR42760">
    <property type="entry name" value="SHORT-CHAIN DEHYDROGENASES/REDUCTASES FAMILY MEMBER"/>
    <property type="match status" value="1"/>
</dbReference>
<dbReference type="SUPFAM" id="SSF51735">
    <property type="entry name" value="NAD(P)-binding Rossmann-fold domains"/>
    <property type="match status" value="1"/>
</dbReference>
<evidence type="ECO:0000313" key="4">
    <source>
        <dbReference type="Proteomes" id="UP000185494"/>
    </source>
</evidence>
<dbReference type="SMART" id="SM00822">
    <property type="entry name" value="PKS_KR"/>
    <property type="match status" value="1"/>
</dbReference>
<dbReference type="Proteomes" id="UP000185494">
    <property type="component" value="Chromosome 2"/>
</dbReference>